<feature type="region of interest" description="Disordered" evidence="1">
    <location>
        <begin position="43"/>
        <end position="65"/>
    </location>
</feature>
<dbReference type="AlphaFoldDB" id="A0A9D1J1V6"/>
<gene>
    <name evidence="2" type="ORF">IAA54_08585</name>
</gene>
<dbReference type="Pfam" id="PF11007">
    <property type="entry name" value="CotJA"/>
    <property type="match status" value="1"/>
</dbReference>
<dbReference type="InterPro" id="IPR020256">
    <property type="entry name" value="Spore_coat_CotJA"/>
</dbReference>
<evidence type="ECO:0000313" key="2">
    <source>
        <dbReference type="EMBL" id="HIR57713.1"/>
    </source>
</evidence>
<comment type="caution">
    <text evidence="2">The sequence shown here is derived from an EMBL/GenBank/DDBJ whole genome shotgun (WGS) entry which is preliminary data.</text>
</comment>
<sequence>MKEPICKSEEITPLPADPVVAMAYIPFQQYKNMYPAETALSNGTAFPELDKPFSGGASGRRAKRG</sequence>
<dbReference type="EMBL" id="DVHF01000100">
    <property type="protein sequence ID" value="HIR57713.1"/>
    <property type="molecule type" value="Genomic_DNA"/>
</dbReference>
<reference evidence="2" key="1">
    <citation type="submission" date="2020-10" db="EMBL/GenBank/DDBJ databases">
        <authorList>
            <person name="Gilroy R."/>
        </authorList>
    </citation>
    <scope>NUCLEOTIDE SEQUENCE</scope>
    <source>
        <strain evidence="2">ChiSjej1B19-7085</strain>
    </source>
</reference>
<dbReference type="Proteomes" id="UP000886785">
    <property type="component" value="Unassembled WGS sequence"/>
</dbReference>
<evidence type="ECO:0000256" key="1">
    <source>
        <dbReference type="SAM" id="MobiDB-lite"/>
    </source>
</evidence>
<evidence type="ECO:0000313" key="3">
    <source>
        <dbReference type="Proteomes" id="UP000886785"/>
    </source>
</evidence>
<accession>A0A9D1J1V6</accession>
<proteinExistence type="predicted"/>
<reference evidence="2" key="2">
    <citation type="journal article" date="2021" name="PeerJ">
        <title>Extensive microbial diversity within the chicken gut microbiome revealed by metagenomics and culture.</title>
        <authorList>
            <person name="Gilroy R."/>
            <person name="Ravi A."/>
            <person name="Getino M."/>
            <person name="Pursley I."/>
            <person name="Horton D.L."/>
            <person name="Alikhan N.F."/>
            <person name="Baker D."/>
            <person name="Gharbi K."/>
            <person name="Hall N."/>
            <person name="Watson M."/>
            <person name="Adriaenssens E.M."/>
            <person name="Foster-Nyarko E."/>
            <person name="Jarju S."/>
            <person name="Secka A."/>
            <person name="Antonio M."/>
            <person name="Oren A."/>
            <person name="Chaudhuri R.R."/>
            <person name="La Ragione R."/>
            <person name="Hildebrand F."/>
            <person name="Pallen M.J."/>
        </authorList>
    </citation>
    <scope>NUCLEOTIDE SEQUENCE</scope>
    <source>
        <strain evidence="2">ChiSjej1B19-7085</strain>
    </source>
</reference>
<protein>
    <submittedName>
        <fullName evidence="2">Spore coat associated protein CotJA</fullName>
    </submittedName>
</protein>
<organism evidence="2 3">
    <name type="scientific">Candidatus Gallacutalibacter pullicola</name>
    <dbReference type="NCBI Taxonomy" id="2840830"/>
    <lineage>
        <taxon>Bacteria</taxon>
        <taxon>Bacillati</taxon>
        <taxon>Bacillota</taxon>
        <taxon>Clostridia</taxon>
        <taxon>Eubacteriales</taxon>
        <taxon>Candidatus Gallacutalibacter</taxon>
    </lineage>
</organism>
<name>A0A9D1J1V6_9FIRM</name>